<keyword evidence="2" id="KW-0677">Repeat</keyword>
<evidence type="ECO:0000256" key="3">
    <source>
        <dbReference type="ARBA" id="ARBA00022771"/>
    </source>
</evidence>
<dbReference type="Gene3D" id="3.30.160.60">
    <property type="entry name" value="Classic Zinc Finger"/>
    <property type="match status" value="1"/>
</dbReference>
<dbReference type="GO" id="GO:0000785">
    <property type="term" value="C:chromatin"/>
    <property type="evidence" value="ECO:0007669"/>
    <property type="project" value="TreeGrafter"/>
</dbReference>
<dbReference type="PANTHER" id="PTHR14003">
    <property type="entry name" value="TRANSCRIPTIONAL REPRESSOR PROTEIN YY"/>
    <property type="match status" value="1"/>
</dbReference>
<feature type="domain" description="C2H2-type" evidence="6">
    <location>
        <begin position="300"/>
        <end position="324"/>
    </location>
</feature>
<organism evidence="7 8">
    <name type="scientific">Moniliophthora roreri</name>
    <name type="common">Frosty pod rot fungus</name>
    <name type="synonym">Monilia roreri</name>
    <dbReference type="NCBI Taxonomy" id="221103"/>
    <lineage>
        <taxon>Eukaryota</taxon>
        <taxon>Fungi</taxon>
        <taxon>Dikarya</taxon>
        <taxon>Basidiomycota</taxon>
        <taxon>Agaricomycotina</taxon>
        <taxon>Agaricomycetes</taxon>
        <taxon>Agaricomycetidae</taxon>
        <taxon>Agaricales</taxon>
        <taxon>Marasmiineae</taxon>
        <taxon>Marasmiaceae</taxon>
        <taxon>Moniliophthora</taxon>
    </lineage>
</organism>
<protein>
    <recommendedName>
        <fullName evidence="6">C2H2-type domain-containing protein</fullName>
    </recommendedName>
</protein>
<dbReference type="PANTHER" id="PTHR14003:SF19">
    <property type="entry name" value="YY2 TRANSCRIPTION FACTOR"/>
    <property type="match status" value="1"/>
</dbReference>
<dbReference type="InterPro" id="IPR036236">
    <property type="entry name" value="Znf_C2H2_sf"/>
</dbReference>
<evidence type="ECO:0000256" key="4">
    <source>
        <dbReference type="ARBA" id="ARBA00022833"/>
    </source>
</evidence>
<dbReference type="InterPro" id="IPR013087">
    <property type="entry name" value="Znf_C2H2_type"/>
</dbReference>
<evidence type="ECO:0000256" key="5">
    <source>
        <dbReference type="PROSITE-ProRule" id="PRU00042"/>
    </source>
</evidence>
<evidence type="ECO:0000259" key="6">
    <source>
        <dbReference type="PROSITE" id="PS50157"/>
    </source>
</evidence>
<dbReference type="PROSITE" id="PS00028">
    <property type="entry name" value="ZINC_FINGER_C2H2_1"/>
    <property type="match status" value="2"/>
</dbReference>
<evidence type="ECO:0000313" key="7">
    <source>
        <dbReference type="EMBL" id="KTB41008.1"/>
    </source>
</evidence>
<keyword evidence="4" id="KW-0862">Zinc</keyword>
<dbReference type="GO" id="GO:0005667">
    <property type="term" value="C:transcription regulator complex"/>
    <property type="evidence" value="ECO:0007669"/>
    <property type="project" value="TreeGrafter"/>
</dbReference>
<feature type="domain" description="C2H2-type" evidence="6">
    <location>
        <begin position="272"/>
        <end position="299"/>
    </location>
</feature>
<dbReference type="GO" id="GO:0000978">
    <property type="term" value="F:RNA polymerase II cis-regulatory region sequence-specific DNA binding"/>
    <property type="evidence" value="ECO:0007669"/>
    <property type="project" value="TreeGrafter"/>
</dbReference>
<dbReference type="eggNOG" id="KOG0192">
    <property type="taxonomic scope" value="Eukaryota"/>
</dbReference>
<gene>
    <name evidence="7" type="ORF">WG66_6414</name>
</gene>
<evidence type="ECO:0000256" key="1">
    <source>
        <dbReference type="ARBA" id="ARBA00022723"/>
    </source>
</evidence>
<dbReference type="Proteomes" id="UP000054988">
    <property type="component" value="Unassembled WGS sequence"/>
</dbReference>
<dbReference type="GO" id="GO:0031519">
    <property type="term" value="C:PcG protein complex"/>
    <property type="evidence" value="ECO:0007669"/>
    <property type="project" value="TreeGrafter"/>
</dbReference>
<dbReference type="GO" id="GO:0000981">
    <property type="term" value="F:DNA-binding transcription factor activity, RNA polymerase II-specific"/>
    <property type="evidence" value="ECO:0007669"/>
    <property type="project" value="TreeGrafter"/>
</dbReference>
<comment type="caution">
    <text evidence="7">The sequence shown here is derived from an EMBL/GenBank/DDBJ whole genome shotgun (WGS) entry which is preliminary data.</text>
</comment>
<keyword evidence="3 5" id="KW-0863">Zinc-finger</keyword>
<evidence type="ECO:0000256" key="2">
    <source>
        <dbReference type="ARBA" id="ARBA00022737"/>
    </source>
</evidence>
<dbReference type="GO" id="GO:0008270">
    <property type="term" value="F:zinc ion binding"/>
    <property type="evidence" value="ECO:0007669"/>
    <property type="project" value="UniProtKB-KW"/>
</dbReference>
<keyword evidence="1" id="KW-0479">Metal-binding</keyword>
<accession>A0A0W0FXE1</accession>
<dbReference type="SMART" id="SM00355">
    <property type="entry name" value="ZnF_C2H2"/>
    <property type="match status" value="2"/>
</dbReference>
<dbReference type="AlphaFoldDB" id="A0A0W0FXE1"/>
<dbReference type="EMBL" id="LATX01001524">
    <property type="protein sequence ID" value="KTB41008.1"/>
    <property type="molecule type" value="Genomic_DNA"/>
</dbReference>
<proteinExistence type="predicted"/>
<name>A0A0W0FXE1_MONRR</name>
<dbReference type="SUPFAM" id="SSF57667">
    <property type="entry name" value="beta-beta-alpha zinc fingers"/>
    <property type="match status" value="1"/>
</dbReference>
<evidence type="ECO:0000313" key="8">
    <source>
        <dbReference type="Proteomes" id="UP000054988"/>
    </source>
</evidence>
<dbReference type="PROSITE" id="PS50157">
    <property type="entry name" value="ZINC_FINGER_C2H2_2"/>
    <property type="match status" value="2"/>
</dbReference>
<dbReference type="Gene3D" id="1.10.510.10">
    <property type="entry name" value="Transferase(Phosphotransferase) domain 1"/>
    <property type="match status" value="1"/>
</dbReference>
<sequence>MPGRFLQNANPTLQTINICDALHKDEEAIIGLLNSAIELEGNKFKDALLTLKGEDMQSCADLIQDVIDKCSLEHDKFKHKAQHLLVKLCKDQDVLPSSLFIKGVILQDTNAHFGGSFGDIYGVTYNGLEVVVKWISALLKIIAGEQPPQPLNMGEWLWTVVERCWNQKKHVRPSMSEAVEMMQSGSLERELVLSFSVQQSSGGASDTAYPQHIMHGQTAHMLPIITSLDHALDEIDLTSGIETPIKTGYTFDNMSVGQTVGIVKKKKKPKMHACEICHKLFLHPSSLKMHMITHNNLKSFICNFPGCNRSFTVCSNAKQHLQTHGVTPESFMPSSPDYVVNFDTHVVPDSEGHPLSSLPAKLKWMPTSLLDRNNMTTLRSISEDREESDSDSDKLEDDPVICIWKIYQLTWQVT</sequence>
<reference evidence="7 8" key="1">
    <citation type="submission" date="2015-12" db="EMBL/GenBank/DDBJ databases">
        <title>Draft genome sequence of Moniliophthora roreri, the causal agent of frosty pod rot of cacao.</title>
        <authorList>
            <person name="Aime M.C."/>
            <person name="Diaz-Valderrama J.R."/>
            <person name="Kijpornyongpan T."/>
            <person name="Phillips-Mora W."/>
        </authorList>
    </citation>
    <scope>NUCLEOTIDE SEQUENCE [LARGE SCALE GENOMIC DNA]</scope>
    <source>
        <strain evidence="7 8">MCA 2952</strain>
    </source>
</reference>